<dbReference type="InterPro" id="IPR011491">
    <property type="entry name" value="FlgE_D2"/>
</dbReference>
<keyword evidence="4 5" id="KW-0975">Bacterial flagellum</keyword>
<dbReference type="InterPro" id="IPR020013">
    <property type="entry name" value="Flagellar_FlgE/F/G"/>
</dbReference>
<feature type="domain" description="Flagellar hook protein FlgE D2" evidence="9">
    <location>
        <begin position="184"/>
        <end position="318"/>
    </location>
</feature>
<dbReference type="NCBIfam" id="TIGR03506">
    <property type="entry name" value="FlgEFG_subfam"/>
    <property type="match status" value="1"/>
</dbReference>
<dbReference type="InterPro" id="IPR037925">
    <property type="entry name" value="FlgE/F/G-like"/>
</dbReference>
<evidence type="ECO:0000256" key="3">
    <source>
        <dbReference type="ARBA" id="ARBA00019015"/>
    </source>
</evidence>
<keyword evidence="11" id="KW-0282">Flagellum</keyword>
<protein>
    <recommendedName>
        <fullName evidence="3 5">Flagellar hook protein FlgE</fullName>
    </recommendedName>
</protein>
<feature type="domain" description="Flagellar basal-body/hook protein C-terminal" evidence="8">
    <location>
        <begin position="391"/>
        <end position="436"/>
    </location>
</feature>
<sequence>MMRSLFSAVTALRNHQTRMDVIGNNIANVNTVGFKKSRVTFSDTLNQTIRGASSGDDGGRGGTNPMQVGLGMNVATIEMVPTATSVQGTGKNSDLAIDGDGFFLLDDGGTQYYTRAGNFDLDNEYRFVRTDNGMRVMGYMADPTGAIDTTKAPVEINLKDKQYMKAYATNRVEFFRNLGSTSGKTNAIEKTVEVYDSQGGKHDLVVQFKNVSSAGDPNHWTVNAKIKSGNGTGYISGLISGNLRFNNDGTYKSFSAVTTVPFNYKNGTTSAKVMSAKVYSAAFVFPSAKNDTNFYIDFSKMTQFASETTADKLDQNGYADGSLKSYAIDSSGALTGVFSNGKSLALAQVAVSSFSNPAGLLKAGSNLYTKSNNSGMENTGTPGSGSRGAIQPGALEMSNVDLSQEFTDMITTQRGFQANSRIITVSDTMLEELVNLKR</sequence>
<dbReference type="EMBL" id="JACVHF010000001">
    <property type="protein sequence ID" value="MBC9783421.1"/>
    <property type="molecule type" value="Genomic_DNA"/>
</dbReference>
<dbReference type="InterPro" id="IPR053967">
    <property type="entry name" value="LlgE_F_G-like_D1"/>
</dbReference>
<evidence type="ECO:0000256" key="1">
    <source>
        <dbReference type="ARBA" id="ARBA00004117"/>
    </source>
</evidence>
<dbReference type="Pfam" id="PF06429">
    <property type="entry name" value="Flg_bbr_C"/>
    <property type="match status" value="1"/>
</dbReference>
<gene>
    <name evidence="11" type="ORF">H1S01_02700</name>
</gene>
<evidence type="ECO:0000256" key="6">
    <source>
        <dbReference type="SAM" id="MobiDB-lite"/>
    </source>
</evidence>
<evidence type="ECO:0000256" key="5">
    <source>
        <dbReference type="RuleBase" id="RU362116"/>
    </source>
</evidence>
<accession>A0ABR7SYB2</accession>
<comment type="subcellular location">
    <subcellularLocation>
        <location evidence="1 5">Bacterial flagellum basal body</location>
    </subcellularLocation>
</comment>
<dbReference type="SUPFAM" id="SSF117143">
    <property type="entry name" value="Flagellar hook protein flgE"/>
    <property type="match status" value="1"/>
</dbReference>
<evidence type="ECO:0000259" key="8">
    <source>
        <dbReference type="Pfam" id="PF06429"/>
    </source>
</evidence>
<dbReference type="InterPro" id="IPR037058">
    <property type="entry name" value="Falgellar_hook_FlgE_sf"/>
</dbReference>
<feature type="region of interest" description="Disordered" evidence="6">
    <location>
        <begin position="372"/>
        <end position="391"/>
    </location>
</feature>
<dbReference type="Gene3D" id="2.60.98.20">
    <property type="entry name" value="Flagellar hook protein FlgE"/>
    <property type="match status" value="1"/>
</dbReference>
<organism evidence="11 12">
    <name type="scientific">Heliobacterium chlorum</name>
    <dbReference type="NCBI Taxonomy" id="2698"/>
    <lineage>
        <taxon>Bacteria</taxon>
        <taxon>Bacillati</taxon>
        <taxon>Bacillota</taxon>
        <taxon>Clostridia</taxon>
        <taxon>Eubacteriales</taxon>
        <taxon>Heliobacteriaceae</taxon>
        <taxon>Heliobacterium</taxon>
    </lineage>
</organism>
<evidence type="ECO:0000256" key="4">
    <source>
        <dbReference type="ARBA" id="ARBA00023143"/>
    </source>
</evidence>
<comment type="caution">
    <text evidence="11">The sequence shown here is derived from an EMBL/GenBank/DDBJ whole genome shotgun (WGS) entry which is preliminary data.</text>
</comment>
<dbReference type="PANTHER" id="PTHR30435">
    <property type="entry name" value="FLAGELLAR PROTEIN"/>
    <property type="match status" value="1"/>
</dbReference>
<keyword evidence="11" id="KW-0966">Cell projection</keyword>
<dbReference type="RefSeq" id="WP_188038533.1">
    <property type="nucleotide sequence ID" value="NZ_JACVHF010000001.1"/>
</dbReference>
<dbReference type="Pfam" id="PF07559">
    <property type="entry name" value="FlgE_D2"/>
    <property type="match status" value="1"/>
</dbReference>
<keyword evidence="11" id="KW-0969">Cilium</keyword>
<evidence type="ECO:0000256" key="2">
    <source>
        <dbReference type="ARBA" id="ARBA00009677"/>
    </source>
</evidence>
<reference evidence="11 12" key="1">
    <citation type="submission" date="2020-07" db="EMBL/GenBank/DDBJ databases">
        <title>Draft whole-genome sequence of Heliobacterium chlorum DSM 3682, type strain.</title>
        <authorList>
            <person name="Kyndt J.A."/>
            <person name="Meyer T.E."/>
            <person name="Imhoff J.F."/>
        </authorList>
    </citation>
    <scope>NUCLEOTIDE SEQUENCE [LARGE SCALE GENOMIC DNA]</scope>
    <source>
        <strain evidence="11 12">DSM 3682</strain>
    </source>
</reference>
<dbReference type="Pfam" id="PF22692">
    <property type="entry name" value="LlgE_F_G_D1"/>
    <property type="match status" value="1"/>
</dbReference>
<dbReference type="InterPro" id="IPR010930">
    <property type="entry name" value="Flg_bb/hook_C_dom"/>
</dbReference>
<feature type="domain" description="Flagellar hook protein FlgE/F/G-like D1" evidence="10">
    <location>
        <begin position="96"/>
        <end position="144"/>
    </location>
</feature>
<feature type="domain" description="Flagellar basal body rod protein N-terminal" evidence="7">
    <location>
        <begin position="7"/>
        <end position="35"/>
    </location>
</feature>
<evidence type="ECO:0000259" key="10">
    <source>
        <dbReference type="Pfam" id="PF22692"/>
    </source>
</evidence>
<dbReference type="InterPro" id="IPR001444">
    <property type="entry name" value="Flag_bb_rod_N"/>
</dbReference>
<comment type="similarity">
    <text evidence="2 5">Belongs to the flagella basal body rod proteins family.</text>
</comment>
<evidence type="ECO:0000313" key="11">
    <source>
        <dbReference type="EMBL" id="MBC9783421.1"/>
    </source>
</evidence>
<keyword evidence="12" id="KW-1185">Reference proteome</keyword>
<dbReference type="Proteomes" id="UP000617402">
    <property type="component" value="Unassembled WGS sequence"/>
</dbReference>
<dbReference type="Pfam" id="PF00460">
    <property type="entry name" value="Flg_bb_rod"/>
    <property type="match status" value="1"/>
</dbReference>
<feature type="compositionally biased region" description="Polar residues" evidence="6">
    <location>
        <begin position="372"/>
        <end position="381"/>
    </location>
</feature>
<dbReference type="PANTHER" id="PTHR30435:SF1">
    <property type="entry name" value="FLAGELLAR HOOK PROTEIN FLGE"/>
    <property type="match status" value="1"/>
</dbReference>
<name>A0ABR7SYB2_HELCL</name>
<proteinExistence type="inferred from homology"/>
<evidence type="ECO:0000313" key="12">
    <source>
        <dbReference type="Proteomes" id="UP000617402"/>
    </source>
</evidence>
<evidence type="ECO:0000259" key="7">
    <source>
        <dbReference type="Pfam" id="PF00460"/>
    </source>
</evidence>
<evidence type="ECO:0000259" key="9">
    <source>
        <dbReference type="Pfam" id="PF07559"/>
    </source>
</evidence>
<comment type="function">
    <text evidence="5">A flexible structure which links the flagellar filament to the drive apparatus in the basal body.</text>
</comment>